<evidence type="ECO:0008006" key="4">
    <source>
        <dbReference type="Google" id="ProtNLM"/>
    </source>
</evidence>
<name>A0A2T5YQG7_9BACT</name>
<proteinExistence type="predicted"/>
<keyword evidence="1" id="KW-0732">Signal</keyword>
<dbReference type="AlphaFoldDB" id="A0A2T5YQG7"/>
<dbReference type="OrthoDB" id="1100665at2"/>
<dbReference type="EMBL" id="QBKI01000002">
    <property type="protein sequence ID" value="PTX21558.1"/>
    <property type="molecule type" value="Genomic_DNA"/>
</dbReference>
<reference evidence="2 3" key="1">
    <citation type="submission" date="2018-04" db="EMBL/GenBank/DDBJ databases">
        <title>Genomic Encyclopedia of Archaeal and Bacterial Type Strains, Phase II (KMG-II): from individual species to whole genera.</title>
        <authorList>
            <person name="Goeker M."/>
        </authorList>
    </citation>
    <scope>NUCLEOTIDE SEQUENCE [LARGE SCALE GENOMIC DNA]</scope>
    <source>
        <strain evidence="2 3">DSM 100162</strain>
    </source>
</reference>
<feature type="chain" id="PRO_5015475350" description="YD repeat-containing protein" evidence="1">
    <location>
        <begin position="22"/>
        <end position="243"/>
    </location>
</feature>
<evidence type="ECO:0000256" key="1">
    <source>
        <dbReference type="SAM" id="SignalP"/>
    </source>
</evidence>
<dbReference type="Proteomes" id="UP000244225">
    <property type="component" value="Unassembled WGS sequence"/>
</dbReference>
<organism evidence="2 3">
    <name type="scientific">Pontibacter mucosus</name>
    <dbReference type="NCBI Taxonomy" id="1649266"/>
    <lineage>
        <taxon>Bacteria</taxon>
        <taxon>Pseudomonadati</taxon>
        <taxon>Bacteroidota</taxon>
        <taxon>Cytophagia</taxon>
        <taxon>Cytophagales</taxon>
        <taxon>Hymenobacteraceae</taxon>
        <taxon>Pontibacter</taxon>
    </lineage>
</organism>
<feature type="signal peptide" evidence="1">
    <location>
        <begin position="1"/>
        <end position="21"/>
    </location>
</feature>
<comment type="caution">
    <text evidence="2">The sequence shown here is derived from an EMBL/GenBank/DDBJ whole genome shotgun (WGS) entry which is preliminary data.</text>
</comment>
<gene>
    <name evidence="2" type="ORF">C8N40_102534</name>
</gene>
<protein>
    <recommendedName>
        <fullName evidence="4">YD repeat-containing protein</fullName>
    </recommendedName>
</protein>
<evidence type="ECO:0000313" key="2">
    <source>
        <dbReference type="EMBL" id="PTX21558.1"/>
    </source>
</evidence>
<accession>A0A2T5YQG7</accession>
<keyword evidence="3" id="KW-1185">Reference proteome</keyword>
<evidence type="ECO:0000313" key="3">
    <source>
        <dbReference type="Proteomes" id="UP000244225"/>
    </source>
</evidence>
<dbReference type="RefSeq" id="WP_108210925.1">
    <property type="nucleotide sequence ID" value="NZ_QBKI01000002.1"/>
</dbReference>
<sequence>MGRLAISLSAPLSLLLTFLQAQEVLAQVPQRIEATPTNGKVNASIRKKAYRYPSFIDSKVLFNNGTYTQSKLNYNVLSGEMEFINSQSDTLALDNLFTISLIEIGEENFVYDQAGKKLLKVVRRGKNANLYVHEKYEITNMRSKGALGSEPTSLPATSAREYFDKDGVYDLSSNTKLTYSAKSTFHLGDKNNTFVAASKRNTLKLFPKYKTELTNYFTQHNVDFDRQEDLEALLLFLDTLSSE</sequence>